<dbReference type="InterPro" id="IPR003439">
    <property type="entry name" value="ABC_transporter-like_ATP-bd"/>
</dbReference>
<dbReference type="Pfam" id="PF00005">
    <property type="entry name" value="ABC_tran"/>
    <property type="match status" value="1"/>
</dbReference>
<dbReference type="GO" id="GO:0016887">
    <property type="term" value="F:ATP hydrolysis activity"/>
    <property type="evidence" value="ECO:0007669"/>
    <property type="project" value="InterPro"/>
</dbReference>
<evidence type="ECO:0000259" key="3">
    <source>
        <dbReference type="Pfam" id="PF00005"/>
    </source>
</evidence>
<dbReference type="GO" id="GO:0042626">
    <property type="term" value="F:ATPase-coupled transmembrane transporter activity"/>
    <property type="evidence" value="ECO:0007669"/>
    <property type="project" value="TreeGrafter"/>
</dbReference>
<comment type="caution">
    <text evidence="4">The sequence shown here is derived from an EMBL/GenBank/DDBJ whole genome shotgun (WGS) entry which is preliminary data.</text>
</comment>
<proteinExistence type="predicted"/>
<dbReference type="PANTHER" id="PTHR24223:SF222">
    <property type="entry name" value="OS01G0902100 PROTEIN"/>
    <property type="match status" value="1"/>
</dbReference>
<dbReference type="InterPro" id="IPR027417">
    <property type="entry name" value="P-loop_NTPase"/>
</dbReference>
<sequence>MISVARILQFSDVPSEAPLIIEKSRPKPELPLKGRIEIKDLHVQYNHDLPRVLKGCILIDGIDISKIGLQDLRSGYLEGNVLDFFFLVLVNRVDFITYYKNDFIFQVLHKCHLADIVKQDTRLLDAPVAEEGENLSMGHRQIVCLARVLLQKRRILVLDEATASVDTETDNVIQKTIREETNGCTVITVAHRIPTVIDNDLVLVLGEGKDTGPNTTSTHKTA</sequence>
<keyword evidence="1" id="KW-0547">Nucleotide-binding</keyword>
<dbReference type="AlphaFoldDB" id="A0AAN8TM35"/>
<dbReference type="GO" id="GO:0016020">
    <property type="term" value="C:membrane"/>
    <property type="evidence" value="ECO:0007669"/>
    <property type="project" value="TreeGrafter"/>
</dbReference>
<evidence type="ECO:0000313" key="5">
    <source>
        <dbReference type="Proteomes" id="UP001371456"/>
    </source>
</evidence>
<evidence type="ECO:0000256" key="1">
    <source>
        <dbReference type="ARBA" id="ARBA00022741"/>
    </source>
</evidence>
<dbReference type="Proteomes" id="UP001371456">
    <property type="component" value="Unassembled WGS sequence"/>
</dbReference>
<name>A0AAN8TM35_SOLBU</name>
<evidence type="ECO:0000313" key="4">
    <source>
        <dbReference type="EMBL" id="KAK6789244.1"/>
    </source>
</evidence>
<reference evidence="4 5" key="1">
    <citation type="submission" date="2024-02" db="EMBL/GenBank/DDBJ databases">
        <title>de novo genome assembly of Solanum bulbocastanum strain 11H21.</title>
        <authorList>
            <person name="Hosaka A.J."/>
        </authorList>
    </citation>
    <scope>NUCLEOTIDE SEQUENCE [LARGE SCALE GENOMIC DNA]</scope>
    <source>
        <tissue evidence="4">Young leaves</tissue>
    </source>
</reference>
<keyword evidence="2" id="KW-0067">ATP-binding</keyword>
<dbReference type="SUPFAM" id="SSF52540">
    <property type="entry name" value="P-loop containing nucleoside triphosphate hydrolases"/>
    <property type="match status" value="1"/>
</dbReference>
<evidence type="ECO:0000256" key="2">
    <source>
        <dbReference type="ARBA" id="ARBA00022840"/>
    </source>
</evidence>
<dbReference type="PANTHER" id="PTHR24223">
    <property type="entry name" value="ATP-BINDING CASSETTE SUB-FAMILY C"/>
    <property type="match status" value="1"/>
</dbReference>
<accession>A0AAN8TM35</accession>
<dbReference type="InterPro" id="IPR050173">
    <property type="entry name" value="ABC_transporter_C-like"/>
</dbReference>
<organism evidence="4 5">
    <name type="scientific">Solanum bulbocastanum</name>
    <name type="common">Wild potato</name>
    <dbReference type="NCBI Taxonomy" id="147425"/>
    <lineage>
        <taxon>Eukaryota</taxon>
        <taxon>Viridiplantae</taxon>
        <taxon>Streptophyta</taxon>
        <taxon>Embryophyta</taxon>
        <taxon>Tracheophyta</taxon>
        <taxon>Spermatophyta</taxon>
        <taxon>Magnoliopsida</taxon>
        <taxon>eudicotyledons</taxon>
        <taxon>Gunneridae</taxon>
        <taxon>Pentapetalae</taxon>
        <taxon>asterids</taxon>
        <taxon>lamiids</taxon>
        <taxon>Solanales</taxon>
        <taxon>Solanaceae</taxon>
        <taxon>Solanoideae</taxon>
        <taxon>Solaneae</taxon>
        <taxon>Solanum</taxon>
    </lineage>
</organism>
<feature type="domain" description="ABC transporter" evidence="3">
    <location>
        <begin position="55"/>
        <end position="163"/>
    </location>
</feature>
<keyword evidence="5" id="KW-1185">Reference proteome</keyword>
<dbReference type="GO" id="GO:0005524">
    <property type="term" value="F:ATP binding"/>
    <property type="evidence" value="ECO:0007669"/>
    <property type="project" value="UniProtKB-KW"/>
</dbReference>
<protein>
    <recommendedName>
        <fullName evidence="3">ABC transporter domain-containing protein</fullName>
    </recommendedName>
</protein>
<dbReference type="EMBL" id="JBANQN010000005">
    <property type="protein sequence ID" value="KAK6789244.1"/>
    <property type="molecule type" value="Genomic_DNA"/>
</dbReference>
<gene>
    <name evidence="4" type="ORF">RDI58_013043</name>
</gene>
<dbReference type="Gene3D" id="3.40.50.300">
    <property type="entry name" value="P-loop containing nucleotide triphosphate hydrolases"/>
    <property type="match status" value="1"/>
</dbReference>